<evidence type="ECO:0000313" key="4">
    <source>
        <dbReference type="Proteomes" id="UP000000803"/>
    </source>
</evidence>
<protein>
    <submittedName>
        <fullName evidence="2">AT02704p</fullName>
    </submittedName>
</protein>
<dbReference type="Bgee" id="FBgn0030918">
    <property type="expression patterns" value="Expressed in spermatocyte in testis and 13 other cell types or tissues"/>
</dbReference>
<name>Q8T4D9_DROME</name>
<reference evidence="1" key="15">
    <citation type="submission" date="2024-06" db="EMBL/GenBank/DDBJ databases">
        <title>Drosophila melanogaster release 4 sequence.</title>
        <authorList>
            <consortium name="Berkeley Drosophila Genome Project"/>
            <person name="Celniker S."/>
            <person name="Carlson J."/>
            <person name="Wan K."/>
            <person name="Pfeiffer B."/>
            <person name="Frise E."/>
            <person name="George R."/>
            <person name="Hoskins R."/>
            <person name="Stapleton M."/>
            <person name="Pacleb J."/>
            <person name="Park S."/>
            <person name="Svirskas R."/>
            <person name="Smith E."/>
            <person name="Yu C."/>
            <person name="Rubin G."/>
        </authorList>
    </citation>
    <scope>NUCLEOTIDE SEQUENCE</scope>
</reference>
<accession>Q9VWV1</accession>
<reference evidence="1 4" key="1">
    <citation type="journal article" date="2000" name="Science">
        <title>The genome sequence of Drosophila melanogaster.</title>
        <authorList>
            <person name="Adams M.D."/>
            <person name="Celniker S.E."/>
            <person name="Holt R.A."/>
            <person name="Evans C.A."/>
            <person name="Gocayne J.D."/>
            <person name="Amanatides P.G."/>
            <person name="Scherer S.E."/>
            <person name="Li P.W."/>
            <person name="Hoskins R.A."/>
            <person name="Galle R.F."/>
            <person name="George R.A."/>
            <person name="Lewis S.E."/>
            <person name="Richards S."/>
            <person name="Ashburner M."/>
            <person name="Henderson S.N."/>
            <person name="Sutton G.G."/>
            <person name="Wortman J.R."/>
            <person name="Yandell M.D."/>
            <person name="Zhang Q."/>
            <person name="Chen L.X."/>
            <person name="Brandon R.C."/>
            <person name="Rogers Y.H."/>
            <person name="Blazej R.G."/>
            <person name="Champe M."/>
            <person name="Pfeiffer B.D."/>
            <person name="Wan K.H."/>
            <person name="Doyle C."/>
            <person name="Baxter E.G."/>
            <person name="Helt G."/>
            <person name="Nelson C.R."/>
            <person name="Gabor G.L."/>
            <person name="Abril J.F."/>
            <person name="Agbayani A."/>
            <person name="An H.J."/>
            <person name="Andrews-Pfannkoch C."/>
            <person name="Baldwin D."/>
            <person name="Ballew R.M."/>
            <person name="Basu A."/>
            <person name="Baxendale J."/>
            <person name="Bayraktaroglu L."/>
            <person name="Beasley E.M."/>
            <person name="Beeson K.Y."/>
            <person name="Benos P.V."/>
            <person name="Berman B.P."/>
            <person name="Bhandari D."/>
            <person name="Bolshakov S."/>
            <person name="Borkova D."/>
            <person name="Botchan M.R."/>
            <person name="Bouck J."/>
            <person name="Brokstein P."/>
            <person name="Brottier P."/>
            <person name="Burtis K.C."/>
            <person name="Busam D.A."/>
            <person name="Butler H."/>
            <person name="Cadieu E."/>
            <person name="Center A."/>
            <person name="Chandra I."/>
            <person name="Cherry J.M."/>
            <person name="Cawley S."/>
            <person name="Dahlke C."/>
            <person name="Davenport L.B."/>
            <person name="Davies P."/>
            <person name="de Pablos B."/>
            <person name="Delcher A."/>
            <person name="Deng Z."/>
            <person name="Mays A.D."/>
            <person name="Dew I."/>
            <person name="Dietz S.M."/>
            <person name="Dodson K."/>
            <person name="Doup L.E."/>
            <person name="Downes M."/>
            <person name="Dugan-Rocha S."/>
            <person name="Dunkov B.C."/>
            <person name="Dunn P."/>
            <person name="Durbin K.J."/>
            <person name="Evangelista C.C."/>
            <person name="Ferraz C."/>
            <person name="Ferriera S."/>
            <person name="Fleischmann W."/>
            <person name="Fosler C."/>
            <person name="Gabrielian A.E."/>
            <person name="Garg N.S."/>
            <person name="Gelbart W.M."/>
            <person name="Glasser K."/>
            <person name="Glodek A."/>
            <person name="Gong F."/>
            <person name="Gorrell J.H."/>
            <person name="Gu Z."/>
            <person name="Guan P."/>
            <person name="Harris M."/>
            <person name="Harris N.L."/>
            <person name="Harvey D."/>
            <person name="Heiman T.J."/>
            <person name="Hernandez J.R."/>
            <person name="Houck J."/>
            <person name="Hostin D."/>
            <person name="Houston K.A."/>
            <person name="Howland T.J."/>
            <person name="Wei M.H."/>
            <person name="Ibegwam C."/>
            <person name="Jalali M."/>
            <person name="Kalush F."/>
            <person name="Karpen G.H."/>
            <person name="Ke Z."/>
            <person name="Kennison J.A."/>
            <person name="Ketchum K.A."/>
            <person name="Kimmel B.E."/>
            <person name="Kodira C.D."/>
            <person name="Kraft C."/>
            <person name="Kravitz S."/>
            <person name="Kulp D."/>
            <person name="Lai Z."/>
            <person name="Lasko P."/>
            <person name="Lei Y."/>
            <person name="Levitsky A.A."/>
            <person name="Li J."/>
            <person name="Li Z."/>
            <person name="Liang Y."/>
            <person name="Lin X."/>
            <person name="Liu X."/>
            <person name="Mattei B."/>
            <person name="McIntosh T.C."/>
            <person name="McLeod M.P."/>
            <person name="McPherson D."/>
            <person name="Merkulov G."/>
            <person name="Milshina N.V."/>
            <person name="Mobarry C."/>
            <person name="Morris J."/>
            <person name="Moshrefi A."/>
            <person name="Mount S.M."/>
            <person name="Moy M."/>
            <person name="Murphy B."/>
            <person name="Murphy L."/>
            <person name="Muzny D.M."/>
            <person name="Nelson D.L."/>
            <person name="Nelson D.R."/>
            <person name="Nelson K.A."/>
            <person name="Nixon K."/>
            <person name="Nusskern D.R."/>
            <person name="Pacleb J.M."/>
            <person name="Palazzolo M."/>
            <person name="Pittman G.S."/>
            <person name="Pan S."/>
            <person name="Pollard J."/>
            <person name="Puri V."/>
            <person name="Reese M.G."/>
            <person name="Reinert K."/>
            <person name="Remington K."/>
            <person name="Saunders R.D."/>
            <person name="Scheeler F."/>
            <person name="Shen H."/>
            <person name="Shue B.C."/>
            <person name="Siden-Kiamos I."/>
            <person name="Simpson M."/>
            <person name="Skupski M.P."/>
            <person name="Smith T."/>
            <person name="Spier E."/>
            <person name="Spradling A.C."/>
            <person name="Stapleton M."/>
            <person name="Strong R."/>
            <person name="Sun E."/>
            <person name="Svirskas R."/>
            <person name="Tector C."/>
            <person name="Turner R."/>
            <person name="Venter E."/>
            <person name="Wang A.H."/>
            <person name="Wang X."/>
            <person name="Wang Z.Y."/>
            <person name="Wassarman D.A."/>
            <person name="Weinstock G.M."/>
            <person name="Weissenbach J."/>
            <person name="Williams S.M."/>
            <person name="WoodageT"/>
            <person name="Worley K.C."/>
            <person name="Wu D."/>
            <person name="Yang S."/>
            <person name="Yao Q.A."/>
            <person name="Ye J."/>
            <person name="Yeh R.F."/>
            <person name="Zaveri J.S."/>
            <person name="Zhan M."/>
            <person name="Zhang G."/>
            <person name="Zhao Q."/>
            <person name="Zheng L."/>
            <person name="Zheng X.H."/>
            <person name="Zhong F.N."/>
            <person name="Zhong W."/>
            <person name="Zhou X."/>
            <person name="Zhu S."/>
            <person name="Zhu X."/>
            <person name="Smith H.O."/>
            <person name="Gibbs R.A."/>
            <person name="Myers E.W."/>
            <person name="Rubin G.M."/>
            <person name="Venter J.C."/>
        </authorList>
    </citation>
    <scope>NUCLEOTIDE SEQUENCE [LARGE SCALE GENOMIC DNA]</scope>
    <source>
        <strain evidence="4">Berkeley</strain>
    </source>
</reference>
<dbReference type="DNASU" id="32824"/>
<reference evidence="1" key="12">
    <citation type="journal article" date="2015" name="G3 (Bethesda)">
        <title>Gene Model Annotations for Drosophila melanogaster: The Rule-Benders.</title>
        <authorList>
            <consortium name="FlyBase Consortium"/>
            <person name="Crosby M.A."/>
            <person name="Gramates L.S."/>
            <person name="Dos Santos G."/>
            <person name="Matthews B.B."/>
            <person name="St Pierre S.E."/>
            <person name="Zhou P."/>
            <person name="Schroeder A.J."/>
            <person name="Falls K."/>
            <person name="Emmert D.B."/>
            <person name="Russo S.M."/>
            <person name="Gelbart W.M."/>
            <person name="null"/>
        </authorList>
    </citation>
    <scope>NUCLEOTIDE SEQUENCE</scope>
</reference>
<reference evidence="1 4" key="9">
    <citation type="journal article" date="2007" name="Science">
        <title>The Release 5.1 annotation of Drosophila melanogaster heterochromatin.</title>
        <authorList>
            <person name="Smith C.D."/>
            <person name="Shu S."/>
            <person name="Mungall C.J."/>
            <person name="Karpen G.H."/>
        </authorList>
    </citation>
    <scope>NUCLEOTIDE SEQUENCE [LARGE SCALE GENOMIC DNA]</scope>
    <source>
        <strain evidence="4">Berkeley</strain>
    </source>
</reference>
<dbReference type="Proteomes" id="UP000000803">
    <property type="component" value="Chromosome X"/>
</dbReference>
<dbReference type="STRING" id="7227.FBpp0074332"/>
<dbReference type="SUPFAM" id="SSF52047">
    <property type="entry name" value="RNI-like"/>
    <property type="match status" value="1"/>
</dbReference>
<reference evidence="1" key="11">
    <citation type="journal article" date="2015" name="G3 (Bethesda)">
        <title>Gene Model Annotations for Drosophila melanogaster: Impact of High-Throughput Data.</title>
        <authorList>
            <consortium name="FlyBase Consortium"/>
            <person name="Matthews B.B."/>
            <person name="Dos Santos G."/>
            <person name="Crosby M.A."/>
            <person name="Emmert D.B."/>
            <person name="St Pierre S.E."/>
            <person name="Gramates L.S."/>
            <person name="Zhou P."/>
            <person name="Schroeder A.J."/>
            <person name="Falls K."/>
            <person name="Strelets V."/>
            <person name="Russo S.M."/>
            <person name="Gelbart W.M."/>
            <person name="null"/>
        </authorList>
    </citation>
    <scope>NUCLEOTIDE SEQUENCE</scope>
</reference>
<evidence type="ECO:0000313" key="3">
    <source>
        <dbReference type="FlyBase" id="FBgn0030918"/>
    </source>
</evidence>
<accession>Q8T4D9</accession>
<dbReference type="eggNOG" id="KOG1947">
    <property type="taxonomic scope" value="Eukaryota"/>
</dbReference>
<dbReference type="OMA" id="IRLMSIR"/>
<reference evidence="1" key="13">
    <citation type="journal article" date="2015" name="Genome Res.">
        <title>The Release 6 reference sequence of the Drosophila melanogaster genome.</title>
        <authorList>
            <person name="Hoskins R.A."/>
            <person name="Carlson J.W."/>
            <person name="Wan K.H."/>
            <person name="Park S."/>
            <person name="Mendez I."/>
            <person name="Galle S.E."/>
            <person name="Booth B.W."/>
            <person name="Pfeiffer B.D."/>
            <person name="George R.A."/>
            <person name="Svirskas R."/>
            <person name="Krzywinski M."/>
            <person name="Schein J."/>
            <person name="Accardo M.C."/>
            <person name="Damia E."/>
            <person name="Messina G."/>
            <person name="Mendez-Lago M."/>
            <person name="de Pablos B."/>
            <person name="Demakova O.V."/>
            <person name="Andreyeva E.N."/>
            <person name="Boldyreva L.V."/>
            <person name="Marra M."/>
            <person name="Carvalho A.B."/>
            <person name="Dimitri P."/>
            <person name="Villasante A."/>
            <person name="Zhimulev I.F."/>
            <person name="Rubin G.M."/>
            <person name="Karpen G.H."/>
            <person name="Celniker S.E."/>
        </authorList>
    </citation>
    <scope>NUCLEOTIDE SEQUENCE</scope>
</reference>
<reference evidence="1" key="8">
    <citation type="submission" date="2006-08" db="EMBL/GenBank/DDBJ databases">
        <authorList>
            <person name="Celniker S."/>
            <person name="Carlson J."/>
            <person name="Wan K."/>
            <person name="Frise E."/>
            <person name="Hoskins R."/>
            <person name="Park S."/>
            <person name="Svirskas R."/>
            <person name="Rubin G."/>
        </authorList>
    </citation>
    <scope>NUCLEOTIDE SEQUENCE</scope>
</reference>
<dbReference type="BioGRID-ORCS" id="32824">
    <property type="hits" value="0 hits in 1 CRISPR screen"/>
</dbReference>
<reference evidence="1" key="14">
    <citation type="submission" date="2023-12" db="EMBL/GenBank/DDBJ databases">
        <authorList>
            <consortium name="FlyBase"/>
        </authorList>
    </citation>
    <scope>NUCLEOTIDE SEQUENCE</scope>
</reference>
<dbReference type="OrthoDB" id="6492012at2759"/>
<dbReference type="AlphaFoldDB" id="Q8T4D9"/>
<dbReference type="EMBL" id="AE014298">
    <property type="protein sequence ID" value="AAF48836.2"/>
    <property type="molecule type" value="Genomic_DNA"/>
</dbReference>
<reference evidence="1 4" key="5">
    <citation type="journal article" date="2002" name="Genome Biol.">
        <title>Heterochromatic sequences in a Drosophila whole-genome shotgun assembly.</title>
        <authorList>
            <person name="Hoskins R.A."/>
            <person name="Smith C.D."/>
            <person name="Carlson J.W."/>
            <person name="Carvalho A.B."/>
            <person name="Halpern A."/>
            <person name="Kaminker J.S."/>
            <person name="Kennedy C."/>
            <person name="Mungall C.J."/>
            <person name="Sullivan B.A."/>
            <person name="Sutton G.G."/>
            <person name="Yasuhara J.C."/>
            <person name="Wakimoto B.T."/>
            <person name="Myers E.W."/>
            <person name="Celniker S.E."/>
            <person name="Rubin G.M."/>
            <person name="Karpen G.H."/>
        </authorList>
    </citation>
    <scope>NUCLEOTIDE SEQUENCE [LARGE SCALE GENOMIC DNA]</scope>
    <source>
        <strain evidence="4">Berkeley</strain>
    </source>
</reference>
<dbReference type="HOGENOM" id="CLU_638212_0_0_1"/>
<reference evidence="4" key="4">
    <citation type="journal article" date="2002" name="Genome Biol.">
        <title>The transposable elements of the Drosophila melanogaster euchromatin: a genomics perspective.</title>
        <authorList>
            <person name="Kaminker J.S."/>
            <person name="Bergman C.M."/>
            <person name="Kronmiller B."/>
            <person name="Carlson J."/>
            <person name="Svirskas R."/>
            <person name="Patel S."/>
            <person name="Frise E."/>
            <person name="Wheeler D.A."/>
            <person name="Lewis S.E."/>
            <person name="Rubin G.M."/>
            <person name="Ashburner M."/>
            <person name="Celniker S.E."/>
        </authorList>
    </citation>
    <scope>NUCLEOTIDE SEQUENCE [LARGE SCALE GENOMIC DNA]</scope>
    <source>
        <strain evidence="4">Berkeley</strain>
    </source>
</reference>
<dbReference type="GeneID" id="32824"/>
<dbReference type="Gene3D" id="3.80.10.10">
    <property type="entry name" value="Ribonuclease Inhibitor"/>
    <property type="match status" value="1"/>
</dbReference>
<evidence type="ECO:0000313" key="2">
    <source>
        <dbReference type="EMBL" id="AAL89975.1"/>
    </source>
</evidence>
<reference evidence="1 4" key="7">
    <citation type="journal article" date="2005" name="PLoS Comput. Biol.">
        <title>Combined evidence annotation of transposable elements in genome sequences.</title>
        <authorList>
            <person name="Quesneville H."/>
            <person name="Bergman C.M."/>
            <person name="Andrieu O."/>
            <person name="Autard D."/>
            <person name="Nouaud D."/>
            <person name="Ashburner M."/>
            <person name="Anxolabehere D."/>
        </authorList>
    </citation>
    <scope>NUCLEOTIDE SEQUENCE [LARGE SCALE GENOMIC DNA]</scope>
    <source>
        <strain evidence="4">Berkeley</strain>
    </source>
</reference>
<organism evidence="2">
    <name type="scientific">Drosophila melanogaster</name>
    <name type="common">Fruit fly</name>
    <dbReference type="NCBI Taxonomy" id="7227"/>
    <lineage>
        <taxon>Eukaryota</taxon>
        <taxon>Metazoa</taxon>
        <taxon>Ecdysozoa</taxon>
        <taxon>Arthropoda</taxon>
        <taxon>Hexapoda</taxon>
        <taxon>Insecta</taxon>
        <taxon>Pterygota</taxon>
        <taxon>Neoptera</taxon>
        <taxon>Endopterygota</taxon>
        <taxon>Diptera</taxon>
        <taxon>Brachycera</taxon>
        <taxon>Muscomorpha</taxon>
        <taxon>Ephydroidea</taxon>
        <taxon>Drosophilidae</taxon>
        <taxon>Drosophila</taxon>
        <taxon>Sophophora</taxon>
    </lineage>
</organism>
<dbReference type="IntAct" id="Q8T4D9">
    <property type="interactions" value="1"/>
</dbReference>
<dbReference type="UCSC" id="CG15056-RA">
    <property type="organism name" value="d. melanogaster"/>
</dbReference>
<keyword evidence="4" id="KW-1185">Reference proteome</keyword>
<sequence>MNFISFSVISRFDFFWLDVLKQLDLKSRISFAASCDMFENIYVRSSPLRLSRVVNLEEMIEFSLLETKLFVELSGSDIEIIRGGPHTPMFSHFEDFIRLMSIRLTKVNEIALEGFQLTQYKWFNAPETSFSNLTYVSLRRCQLNDENLVGWEFLTHLETLDLRYNDRLTGSCLMSLPTSLLSLYITGCRNLCPNQLIFLNRIPRLRELRASDLMPGGHWHIYRDLVLACPLLVMVEISICSLNRDEYRLGELRYLQSLVIKAHSTDTIRCKVSDWMLISLLDVPFLRNLMFSDAPSGFVSANALSIISRFRQLRVLKMPNQPYRPNDLLRLRNLTFLETLDLSNSPYITNEVVIELVIGIPNLSVLIVQGCPLLTNRVYLDAELASKKRSNGNMVKVQL</sequence>
<evidence type="ECO:0000313" key="1">
    <source>
        <dbReference type="EMBL" id="AAF48836.2"/>
    </source>
</evidence>
<reference evidence="4" key="3">
    <citation type="journal article" date="2002" name="Genome Biol.">
        <title>Annotation of the Drosophila melanogaster euchromatic genome: a systematic review.</title>
        <authorList>
            <person name="Misra S."/>
            <person name="Crosby M.A."/>
            <person name="Mungall C.J."/>
            <person name="Matthews B.B."/>
            <person name="Campbell K.S."/>
            <person name="Hradecky P."/>
            <person name="Huang Y."/>
            <person name="Kaminker J.S."/>
            <person name="Millburn G.H."/>
            <person name="Prochnik S.E."/>
            <person name="Smith C.D."/>
            <person name="Tupy J.L."/>
            <person name="Whitfied E.J."/>
            <person name="Bayraktaroglu L."/>
            <person name="Berman B.P."/>
            <person name="Bettencourt B.R."/>
            <person name="Celniker S.E."/>
            <person name="de Grey A.D."/>
            <person name="Drysdale R.A."/>
            <person name="Harris N.L."/>
            <person name="Richter J."/>
            <person name="Russo S."/>
            <person name="Schroeder A.J."/>
            <person name="Shu S.Q."/>
            <person name="Stapleton M."/>
            <person name="Yamada C."/>
            <person name="Ashburner M."/>
            <person name="Gelbart W.M."/>
            <person name="Rubin G.M."/>
            <person name="Lewis S.E."/>
        </authorList>
    </citation>
    <scope>GENOME REANNOTATION</scope>
    <source>
        <strain evidence="4">Berkeley</strain>
    </source>
</reference>
<reference evidence="1 4" key="10">
    <citation type="journal article" date="2007" name="Science">
        <title>Sequence finishing and mapping of Drosophila melanogaster heterochromatin.</title>
        <authorList>
            <person name="Hoskins R.A."/>
            <person name="Carlson J.W."/>
            <person name="Kennedy C."/>
            <person name="Acevedo D."/>
            <person name="Evans-Holm M."/>
            <person name="Frise E."/>
            <person name="Wan K.H."/>
            <person name="Park S."/>
            <person name="Mendez-Lago M."/>
            <person name="Rossi F."/>
            <person name="Villasante A."/>
            <person name="Dimitri P."/>
            <person name="Karpen G.H."/>
            <person name="Celniker S.E."/>
        </authorList>
    </citation>
    <scope>NUCLEOTIDE SEQUENCE [LARGE SCALE GENOMIC DNA]</scope>
    <source>
        <strain evidence="4">Berkeley</strain>
    </source>
</reference>
<dbReference type="SMR" id="Q8T4D9"/>
<dbReference type="InterPro" id="IPR032675">
    <property type="entry name" value="LRR_dom_sf"/>
</dbReference>
<dbReference type="VEuPathDB" id="VectorBase:FBgn0030918"/>
<reference evidence="4" key="2">
    <citation type="journal article" date="2002" name="Genome Biol.">
        <title>Finishing a whole-genome shotgun: release 3 of the Drosophila melanogaster euchromatic genome sequence.</title>
        <authorList>
            <person name="Celniker S.E."/>
            <person name="Wheeler D.A."/>
            <person name="Kronmiller B."/>
            <person name="Carlson J.W."/>
            <person name="Halpern A."/>
            <person name="Patel S."/>
            <person name="Adams M."/>
            <person name="Champe M."/>
            <person name="Dugan S.P."/>
            <person name="Frise E."/>
            <person name="Hodgson A."/>
            <person name="George R.A."/>
            <person name="Hoskins R.A."/>
            <person name="Laverty T."/>
            <person name="Muzny D.M."/>
            <person name="Nelson C.R."/>
            <person name="Pacleb J.M."/>
            <person name="Park S."/>
            <person name="Pfeiffer B.D."/>
            <person name="Richards S."/>
            <person name="Sodergren E.J."/>
            <person name="Svirskas R."/>
            <person name="Tabor P.E."/>
            <person name="Wan K."/>
            <person name="Stapleton M."/>
            <person name="Sutton G.G."/>
            <person name="Venter C."/>
            <person name="Weinstock G."/>
            <person name="Scherer S.E."/>
            <person name="Myers E.W."/>
            <person name="Gibbs R.A."/>
            <person name="Rubin G.M."/>
        </authorList>
    </citation>
    <scope>NUCLEOTIDE SEQUENCE [LARGE SCALE GENOMIC DNA]</scope>
    <source>
        <strain evidence="4">Berkeley</strain>
    </source>
</reference>
<gene>
    <name evidence="1" type="primary">Dmel\CG15056</name>
    <name evidence="2 3" type="ORF">CG15056</name>
    <name evidence="1" type="ORF">Dmel_CG15056</name>
</gene>
<dbReference type="GO" id="GO:0005737">
    <property type="term" value="C:cytoplasm"/>
    <property type="evidence" value="ECO:0000318"/>
    <property type="project" value="GO_Central"/>
</dbReference>
<dbReference type="AGR" id="FB:FBgn0030918"/>
<dbReference type="PANTHER" id="PTHR13318">
    <property type="entry name" value="PARTNER OF PAIRED, ISOFORM B-RELATED"/>
    <property type="match status" value="1"/>
</dbReference>
<dbReference type="KEGG" id="dme:Dmel_CG15056"/>
<dbReference type="EMBL" id="AY089237">
    <property type="protein sequence ID" value="AAL89975.1"/>
    <property type="molecule type" value="mRNA"/>
</dbReference>
<dbReference type="PaxDb" id="7227-FBpp0074332"/>
<reference evidence="2" key="6">
    <citation type="submission" date="2002-03" db="EMBL/GenBank/DDBJ databases">
        <authorList>
            <person name="Stapleton M."/>
            <person name="Brokstein P."/>
            <person name="Hong L."/>
            <person name="Agbayani A."/>
            <person name="Carlson J."/>
            <person name="Champe M."/>
            <person name="Chavez C."/>
            <person name="Dorsett V."/>
            <person name="Dresnek D."/>
            <person name="Farfan D."/>
            <person name="Frise E."/>
            <person name="George R."/>
            <person name="Gonzalez M."/>
            <person name="Guarin H."/>
            <person name="Kronmiller B."/>
            <person name="Li P."/>
            <person name="Liao G."/>
            <person name="Miranda A."/>
            <person name="Mungall C.J."/>
            <person name="Nunoo J."/>
            <person name="Pacleb J."/>
            <person name="Paragas V."/>
            <person name="Park S."/>
            <person name="Patel S."/>
            <person name="Phouanenavong S."/>
            <person name="Wan K."/>
            <person name="Yu C."/>
            <person name="Lewis S.E."/>
            <person name="Rubin G.M."/>
            <person name="Celniker S."/>
        </authorList>
    </citation>
    <scope>NUCLEOTIDE SEQUENCE</scope>
</reference>
<proteinExistence type="evidence at transcript level"/>
<dbReference type="FlyBase" id="FBgn0030918">
    <property type="gene designation" value="CG15056"/>
</dbReference>
<dbReference type="RefSeq" id="NP_573291.1">
    <property type="nucleotide sequence ID" value="NM_133063.2"/>
</dbReference>